<accession>A0A0F9TCL6</accession>
<gene>
    <name evidence="2" type="ORF">LCGC14_0344560</name>
</gene>
<reference evidence="2" key="1">
    <citation type="journal article" date="2015" name="Nature">
        <title>Complex archaea that bridge the gap between prokaryotes and eukaryotes.</title>
        <authorList>
            <person name="Spang A."/>
            <person name="Saw J.H."/>
            <person name="Jorgensen S.L."/>
            <person name="Zaremba-Niedzwiedzka K."/>
            <person name="Martijn J."/>
            <person name="Lind A.E."/>
            <person name="van Eijk R."/>
            <person name="Schleper C."/>
            <person name="Guy L."/>
            <person name="Ettema T.J."/>
        </authorList>
    </citation>
    <scope>NUCLEOTIDE SEQUENCE</scope>
</reference>
<keyword evidence="1" id="KW-0472">Membrane</keyword>
<keyword evidence="1" id="KW-1133">Transmembrane helix</keyword>
<comment type="caution">
    <text evidence="2">The sequence shown here is derived from an EMBL/GenBank/DDBJ whole genome shotgun (WGS) entry which is preliminary data.</text>
</comment>
<protein>
    <submittedName>
        <fullName evidence="2">Uncharacterized protein</fullName>
    </submittedName>
</protein>
<organism evidence="2">
    <name type="scientific">marine sediment metagenome</name>
    <dbReference type="NCBI Taxonomy" id="412755"/>
    <lineage>
        <taxon>unclassified sequences</taxon>
        <taxon>metagenomes</taxon>
        <taxon>ecological metagenomes</taxon>
    </lineage>
</organism>
<dbReference type="AlphaFoldDB" id="A0A0F9TCL6"/>
<keyword evidence="1" id="KW-0812">Transmembrane</keyword>
<evidence type="ECO:0000313" key="2">
    <source>
        <dbReference type="EMBL" id="KKN78980.1"/>
    </source>
</evidence>
<sequence>MKTCKPLKTKGRVVVILFGVVMGAVLYLFGELPWHMIWAMPLTAILGCRESFFGSGPYGEE</sequence>
<proteinExistence type="predicted"/>
<dbReference type="EMBL" id="LAZR01000254">
    <property type="protein sequence ID" value="KKN78980.1"/>
    <property type="molecule type" value="Genomic_DNA"/>
</dbReference>
<evidence type="ECO:0000256" key="1">
    <source>
        <dbReference type="SAM" id="Phobius"/>
    </source>
</evidence>
<name>A0A0F9TCL6_9ZZZZ</name>
<feature type="transmembrane region" description="Helical" evidence="1">
    <location>
        <begin position="12"/>
        <end position="30"/>
    </location>
</feature>